<dbReference type="OrthoDB" id="354351at2759"/>
<dbReference type="EnsemblMetazoa" id="G23992.6">
    <property type="protein sequence ID" value="G23992.6:cds"/>
    <property type="gene ID" value="G23992"/>
</dbReference>
<protein>
    <submittedName>
        <fullName evidence="2">Uncharacterized protein</fullName>
    </submittedName>
</protein>
<organism evidence="2 3">
    <name type="scientific">Magallana gigas</name>
    <name type="common">Pacific oyster</name>
    <name type="synonym">Crassostrea gigas</name>
    <dbReference type="NCBI Taxonomy" id="29159"/>
    <lineage>
        <taxon>Eukaryota</taxon>
        <taxon>Metazoa</taxon>
        <taxon>Spiralia</taxon>
        <taxon>Lophotrochozoa</taxon>
        <taxon>Mollusca</taxon>
        <taxon>Bivalvia</taxon>
        <taxon>Autobranchia</taxon>
        <taxon>Pteriomorphia</taxon>
        <taxon>Ostreida</taxon>
        <taxon>Ostreoidea</taxon>
        <taxon>Ostreidae</taxon>
        <taxon>Magallana</taxon>
    </lineage>
</organism>
<dbReference type="EnsemblMetazoa" id="G23992.4">
    <property type="protein sequence ID" value="G23992.4:cds"/>
    <property type="gene ID" value="G23992"/>
</dbReference>
<dbReference type="EnsemblMetazoa" id="G23992.1">
    <property type="protein sequence ID" value="G23992.1:cds"/>
    <property type="gene ID" value="G23992"/>
</dbReference>
<reference evidence="2" key="1">
    <citation type="submission" date="2022-08" db="UniProtKB">
        <authorList>
            <consortium name="EnsemblMetazoa"/>
        </authorList>
    </citation>
    <scope>IDENTIFICATION</scope>
    <source>
        <strain evidence="2">05x7-T-G4-1.051#20</strain>
    </source>
</reference>
<dbReference type="Proteomes" id="UP000005408">
    <property type="component" value="Unassembled WGS sequence"/>
</dbReference>
<dbReference type="SUPFAM" id="SSF50814">
    <property type="entry name" value="Lipocalins"/>
    <property type="match status" value="1"/>
</dbReference>
<dbReference type="InterPro" id="IPR012674">
    <property type="entry name" value="Calycin"/>
</dbReference>
<dbReference type="EnsemblMetazoa" id="G23992.12">
    <property type="protein sequence ID" value="G23992.12:cds"/>
    <property type="gene ID" value="G23992"/>
</dbReference>
<evidence type="ECO:0000313" key="2">
    <source>
        <dbReference type="EnsemblMetazoa" id="G23992.1:cds"/>
    </source>
</evidence>
<dbReference type="EnsemblMetazoa" id="G23992.11">
    <property type="protein sequence ID" value="G23992.11:cds"/>
    <property type="gene ID" value="G23992"/>
</dbReference>
<name>A0A8W8KI35_MAGGI</name>
<dbReference type="OMA" id="TEMIMTC"/>
<accession>A0A8W8KI35</accession>
<comment type="similarity">
    <text evidence="1">Belongs to the calycin superfamily. Fatty-acid binding protein (FABP) family.</text>
</comment>
<dbReference type="GO" id="GO:0008289">
    <property type="term" value="F:lipid binding"/>
    <property type="evidence" value="ECO:0007669"/>
    <property type="project" value="UniProtKB-KW"/>
</dbReference>
<dbReference type="EnsemblMetazoa" id="G23992.10">
    <property type="protein sequence ID" value="G23992.10:cds"/>
    <property type="gene ID" value="G23992"/>
</dbReference>
<evidence type="ECO:0000256" key="1">
    <source>
        <dbReference type="ARBA" id="ARBA00008390"/>
    </source>
</evidence>
<evidence type="ECO:0000313" key="3">
    <source>
        <dbReference type="Proteomes" id="UP000005408"/>
    </source>
</evidence>
<dbReference type="AlphaFoldDB" id="A0A8W8KI35"/>
<dbReference type="EnsemblMetazoa" id="G23992.5">
    <property type="protein sequence ID" value="G23992.5:cds"/>
    <property type="gene ID" value="G23992"/>
</dbReference>
<dbReference type="Gene3D" id="2.40.128.20">
    <property type="match status" value="1"/>
</dbReference>
<dbReference type="PANTHER" id="PTHR11955">
    <property type="entry name" value="FATTY ACID BINDING PROTEIN"/>
    <property type="match status" value="1"/>
</dbReference>
<dbReference type="CDD" id="cd00742">
    <property type="entry name" value="FABP"/>
    <property type="match status" value="1"/>
</dbReference>
<keyword evidence="3" id="KW-1185">Reference proteome</keyword>
<dbReference type="InterPro" id="IPR000463">
    <property type="entry name" value="Fatty_acid-bd"/>
</dbReference>
<dbReference type="EnsemblMetazoa" id="G23992.3">
    <property type="protein sequence ID" value="G23992.3:cds"/>
    <property type="gene ID" value="G23992"/>
</dbReference>
<proteinExistence type="inferred from homology"/>
<sequence>MALQELSEKFGGTWKMESEENIAKYLEAMGVGFLMKKMASAMKPTMVIEVQGDEVVVTRKTPIKDLHSRHKLGEETDIVEHDRKYKSTMSFIDGKILINNVPADDKGKPNTLTREVAGDKLTQTYTVEDIVATVSFRKI</sequence>
<dbReference type="InterPro" id="IPR031259">
    <property type="entry name" value="ILBP"/>
</dbReference>
<dbReference type="PRINTS" id="PR00178">
    <property type="entry name" value="FATTYACIDBP"/>
</dbReference>